<sequence length="28" mass="3232">MNGYLMHLIISYLANKAVKNYIGRHVPD</sequence>
<accession>A0A916BFN3</accession>
<evidence type="ECO:0000313" key="1">
    <source>
        <dbReference type="EMBL" id="CAE6739463.1"/>
    </source>
</evidence>
<dbReference type="Proteomes" id="UP000675882">
    <property type="component" value="Unassembled WGS sequence"/>
</dbReference>
<keyword evidence="2" id="KW-1185">Reference proteome</keyword>
<evidence type="ECO:0000313" key="2">
    <source>
        <dbReference type="Proteomes" id="UP000675882"/>
    </source>
</evidence>
<proteinExistence type="predicted"/>
<dbReference type="AlphaFoldDB" id="A0A916BFN3"/>
<reference evidence="1" key="1">
    <citation type="submission" date="2021-02" db="EMBL/GenBank/DDBJ databases">
        <authorList>
            <person name="Han P."/>
        </authorList>
    </citation>
    <scope>NUCLEOTIDE SEQUENCE</scope>
    <source>
        <strain evidence="1">Candidatus Nitrotoga sp. ZN8</strain>
    </source>
</reference>
<gene>
    <name evidence="1" type="ORF">NTGZN8_90024</name>
</gene>
<name>A0A916BFN3_9PROT</name>
<comment type="caution">
    <text evidence="1">The sequence shown here is derived from an EMBL/GenBank/DDBJ whole genome shotgun (WGS) entry which is preliminary data.</text>
</comment>
<organism evidence="1 2">
    <name type="scientific">Candidatus Nitrotoga fabula</name>
    <dbReference type="NCBI Taxonomy" id="2182327"/>
    <lineage>
        <taxon>Bacteria</taxon>
        <taxon>Pseudomonadati</taxon>
        <taxon>Pseudomonadota</taxon>
        <taxon>Betaproteobacteria</taxon>
        <taxon>Nitrosomonadales</taxon>
        <taxon>Gallionellaceae</taxon>
        <taxon>Candidatus Nitrotoga</taxon>
    </lineage>
</organism>
<dbReference type="EMBL" id="CAJNBL010000044">
    <property type="protein sequence ID" value="CAE6739463.1"/>
    <property type="molecule type" value="Genomic_DNA"/>
</dbReference>
<protein>
    <submittedName>
        <fullName evidence="1">Uncharacterized protein</fullName>
    </submittedName>
</protein>